<keyword evidence="1" id="KW-0732">Signal</keyword>
<evidence type="ECO:0000256" key="2">
    <source>
        <dbReference type="ARBA" id="ARBA00022737"/>
    </source>
</evidence>
<dbReference type="Gene3D" id="3.10.250.10">
    <property type="entry name" value="SRCR-like domain"/>
    <property type="match status" value="1"/>
</dbReference>
<feature type="domain" description="SRCR" evidence="6">
    <location>
        <begin position="7"/>
        <end position="123"/>
    </location>
</feature>
<sequence>MTVIQSIRLTGGPTENVGRVEVLVNGIWGTVCDDSWDIIDATVVCRQLGYPGAVRARSSALFGEGSGEGYGEGSGGGSGEGSVMIWLDNVACKKSSVSLQDCLKNDIGDINCDHGEDAAVECLPLEAASTVTPGK</sequence>
<evidence type="ECO:0000256" key="1">
    <source>
        <dbReference type="ARBA" id="ARBA00022729"/>
    </source>
</evidence>
<keyword evidence="8" id="KW-1185">Reference proteome</keyword>
<reference evidence="7 8" key="1">
    <citation type="journal article" date="2017" name="PLoS Biol.">
        <title>The sea cucumber genome provides insights into morphological evolution and visceral regeneration.</title>
        <authorList>
            <person name="Zhang X."/>
            <person name="Sun L."/>
            <person name="Yuan J."/>
            <person name="Sun Y."/>
            <person name="Gao Y."/>
            <person name="Zhang L."/>
            <person name="Li S."/>
            <person name="Dai H."/>
            <person name="Hamel J.F."/>
            <person name="Liu C."/>
            <person name="Yu Y."/>
            <person name="Liu S."/>
            <person name="Lin W."/>
            <person name="Guo K."/>
            <person name="Jin S."/>
            <person name="Xu P."/>
            <person name="Storey K.B."/>
            <person name="Huan P."/>
            <person name="Zhang T."/>
            <person name="Zhou Y."/>
            <person name="Zhang J."/>
            <person name="Lin C."/>
            <person name="Li X."/>
            <person name="Xing L."/>
            <person name="Huo D."/>
            <person name="Sun M."/>
            <person name="Wang L."/>
            <person name="Mercier A."/>
            <person name="Li F."/>
            <person name="Yang H."/>
            <person name="Xiang J."/>
        </authorList>
    </citation>
    <scope>NUCLEOTIDE SEQUENCE [LARGE SCALE GENOMIC DNA]</scope>
    <source>
        <strain evidence="7">Shaxun</strain>
        <tissue evidence="7">Muscle</tissue>
    </source>
</reference>
<dbReference type="PRINTS" id="PR00258">
    <property type="entry name" value="SPERACTRCPTR"/>
</dbReference>
<dbReference type="SMART" id="SM00202">
    <property type="entry name" value="SR"/>
    <property type="match status" value="1"/>
</dbReference>
<dbReference type="EMBL" id="MRZV01000941">
    <property type="protein sequence ID" value="PIK42353.1"/>
    <property type="molecule type" value="Genomic_DNA"/>
</dbReference>
<evidence type="ECO:0000259" key="6">
    <source>
        <dbReference type="PROSITE" id="PS50287"/>
    </source>
</evidence>
<dbReference type="AlphaFoldDB" id="A0A2G8K309"/>
<dbReference type="GO" id="GO:0016020">
    <property type="term" value="C:membrane"/>
    <property type="evidence" value="ECO:0007669"/>
    <property type="project" value="InterPro"/>
</dbReference>
<organism evidence="7 8">
    <name type="scientific">Stichopus japonicus</name>
    <name type="common">Sea cucumber</name>
    <dbReference type="NCBI Taxonomy" id="307972"/>
    <lineage>
        <taxon>Eukaryota</taxon>
        <taxon>Metazoa</taxon>
        <taxon>Echinodermata</taxon>
        <taxon>Eleutherozoa</taxon>
        <taxon>Echinozoa</taxon>
        <taxon>Holothuroidea</taxon>
        <taxon>Aspidochirotacea</taxon>
        <taxon>Aspidochirotida</taxon>
        <taxon>Stichopodidae</taxon>
        <taxon>Apostichopus</taxon>
    </lineage>
</organism>
<evidence type="ECO:0000256" key="3">
    <source>
        <dbReference type="ARBA" id="ARBA00023157"/>
    </source>
</evidence>
<comment type="caution">
    <text evidence="7">The sequence shown here is derived from an EMBL/GenBank/DDBJ whole genome shotgun (WGS) entry which is preliminary data.</text>
</comment>
<name>A0A2G8K309_STIJA</name>
<evidence type="ECO:0000256" key="4">
    <source>
        <dbReference type="ARBA" id="ARBA00023180"/>
    </source>
</evidence>
<dbReference type="Proteomes" id="UP000230750">
    <property type="component" value="Unassembled WGS sequence"/>
</dbReference>
<dbReference type="InterPro" id="IPR036772">
    <property type="entry name" value="SRCR-like_dom_sf"/>
</dbReference>
<evidence type="ECO:0000313" key="7">
    <source>
        <dbReference type="EMBL" id="PIK42353.1"/>
    </source>
</evidence>
<feature type="disulfide bond" evidence="5">
    <location>
        <begin position="92"/>
        <end position="102"/>
    </location>
</feature>
<dbReference type="Pfam" id="PF00530">
    <property type="entry name" value="SRCR"/>
    <property type="match status" value="1"/>
</dbReference>
<dbReference type="PROSITE" id="PS50287">
    <property type="entry name" value="SRCR_2"/>
    <property type="match status" value="1"/>
</dbReference>
<dbReference type="STRING" id="307972.A0A2G8K309"/>
<evidence type="ECO:0000313" key="8">
    <source>
        <dbReference type="Proteomes" id="UP000230750"/>
    </source>
</evidence>
<dbReference type="FunFam" id="3.10.250.10:FF:000006">
    <property type="entry name" value="neurotrypsin isoform X2"/>
    <property type="match status" value="1"/>
</dbReference>
<protein>
    <recommendedName>
        <fullName evidence="6">SRCR domain-containing protein</fullName>
    </recommendedName>
</protein>
<dbReference type="InterPro" id="IPR001190">
    <property type="entry name" value="SRCR"/>
</dbReference>
<dbReference type="OrthoDB" id="536948at2759"/>
<dbReference type="PANTHER" id="PTHR48071:SF22">
    <property type="entry name" value="DELETED IN MALIGNANT BRAIN TUMORS 1 PROTEIN-LIKE"/>
    <property type="match status" value="1"/>
</dbReference>
<keyword evidence="4" id="KW-0325">Glycoprotein</keyword>
<keyword evidence="3 5" id="KW-1015">Disulfide bond</keyword>
<keyword evidence="2" id="KW-0677">Repeat</keyword>
<dbReference type="SUPFAM" id="SSF56487">
    <property type="entry name" value="SRCR-like"/>
    <property type="match status" value="1"/>
</dbReference>
<gene>
    <name evidence="7" type="ORF">BSL78_20796</name>
</gene>
<dbReference type="PANTHER" id="PTHR48071">
    <property type="entry name" value="SRCR DOMAIN-CONTAINING PROTEIN"/>
    <property type="match status" value="1"/>
</dbReference>
<accession>A0A2G8K309</accession>
<comment type="caution">
    <text evidence="5">Lacks conserved residue(s) required for the propagation of feature annotation.</text>
</comment>
<proteinExistence type="predicted"/>
<dbReference type="PROSITE" id="PS00420">
    <property type="entry name" value="SRCR_1"/>
    <property type="match status" value="1"/>
</dbReference>
<evidence type="ECO:0000256" key="5">
    <source>
        <dbReference type="PROSITE-ProRule" id="PRU00196"/>
    </source>
</evidence>